<keyword evidence="3" id="KW-1185">Reference proteome</keyword>
<dbReference type="GeneID" id="18938329"/>
<evidence type="ECO:0000313" key="3">
    <source>
        <dbReference type="Proteomes" id="UP000019700"/>
    </source>
</evidence>
<feature type="compositionally biased region" description="Basic and acidic residues" evidence="1">
    <location>
        <begin position="45"/>
        <end position="54"/>
    </location>
</feature>
<name>W8NWJ8_9CAUD</name>
<evidence type="ECO:0000256" key="1">
    <source>
        <dbReference type="SAM" id="MobiDB-lite"/>
    </source>
</evidence>
<dbReference type="Proteomes" id="UP000019700">
    <property type="component" value="Genome"/>
</dbReference>
<reference evidence="2 3" key="1">
    <citation type="journal article" date="2014" name="Arch. Virol.">
        <title>Complete genome sequence of a novel phage, vB_MoxS-ISF9, infecting methylotrophic Microbacterium: first report of a virulent Microbacterium phage.</title>
        <authorList>
            <person name="Zamani I."/>
            <person name="Bouzari M."/>
            <person name="Emtiazi G."/>
            <person name="Ghasemi S.M."/>
            <person name="Chang H.I."/>
        </authorList>
    </citation>
    <scope>NUCLEOTIDE SEQUENCE [LARGE SCALE GENOMIC DNA]</scope>
</reference>
<sequence>MDKMKTAYAQNDITGIVSLVPVDHLTHPVLGKHLTEVRGPKPRARLSEIVKDPAKGSARRVTNVVTPDKDKED</sequence>
<dbReference type="EMBL" id="KJ173786">
    <property type="protein sequence ID" value="AHL18488.1"/>
    <property type="molecule type" value="Genomic_DNA"/>
</dbReference>
<evidence type="ECO:0000313" key="2">
    <source>
        <dbReference type="EMBL" id="AHL18488.1"/>
    </source>
</evidence>
<accession>W8NWJ8</accession>
<protein>
    <submittedName>
        <fullName evidence="2">Uncharacterized protein</fullName>
    </submittedName>
</protein>
<gene>
    <name evidence="2" type="ORF">ISF9_018</name>
</gene>
<dbReference type="RefSeq" id="YP_009021463.1">
    <property type="nucleotide sequence ID" value="NC_023859.1"/>
</dbReference>
<organism evidence="2 3">
    <name type="scientific">Microbacterium phage vB_MoxS-ISF9</name>
    <dbReference type="NCBI Taxonomy" id="1458670"/>
    <lineage>
        <taxon>Viruses</taxon>
        <taxon>Duplodnaviria</taxon>
        <taxon>Heunggongvirae</taxon>
        <taxon>Uroviricota</taxon>
        <taxon>Caudoviricetes</taxon>
        <taxon>Farahnazvirus</taxon>
        <taxon>Farahnazvirus ISF9</taxon>
    </lineage>
</organism>
<dbReference type="KEGG" id="vg:18938329"/>
<proteinExistence type="predicted"/>
<feature type="region of interest" description="Disordered" evidence="1">
    <location>
        <begin position="45"/>
        <end position="73"/>
    </location>
</feature>